<dbReference type="GO" id="GO:0006629">
    <property type="term" value="P:lipid metabolic process"/>
    <property type="evidence" value="ECO:0007669"/>
    <property type="project" value="InterPro"/>
</dbReference>
<gene>
    <name evidence="1" type="ORF">AWB65_04416</name>
</gene>
<dbReference type="STRING" id="326474.AWB65_04416"/>
<dbReference type="EMBL" id="FCNW02000027">
    <property type="protein sequence ID" value="SAL53006.1"/>
    <property type="molecule type" value="Genomic_DNA"/>
</dbReference>
<proteinExistence type="predicted"/>
<sequence length="520" mass="56740">MATIERIIPGVVADDGSVHYSSVTSPPDDSTAVCYMVPDRIVPVIFIPGVMGTNLRTSAKPSKPVWLADSSLSVAANWGLRGADKRKLGLDPKITEVYDGGAIPQGTAQKDVELKRRGWGEVANMSYGTFLPWLENALNDADVCMTGLRNSLMKKVVASAPGVQPLSADEVGLSYKYQFPVHAVGYNWLQSNADSGERLAERIEYFMSYYRKKGRRCEKVILVTHSMGGLVSRYYSEVLGGSKNVLGIVHGVMPATGSATAYKRVKAGTEMPAGVVLGIDAAEVTAVFAQSPGALQLLPSPEYGMGWLKIRDGSQNVTLPKVDPYTEIYTMRGAWWALCDESLINPVDSRKATVDSDWARYKGLILDDVLPFHKSIGKRYHSNTYAFYGDDSVHKTWGDVVWERKITSVLKRFDSYAKIDDLTAGKVLQDLGQGEQDLLQRTANQPIATGFVLKNAAENGDGTVPIRSGAAPAGHVKVCVPYPGVDHEGAYKALPQQLFALWAITKIAYSIRETSMAYKE</sequence>
<organism evidence="1 2">
    <name type="scientific">Caballeronia humi</name>
    <dbReference type="NCBI Taxonomy" id="326474"/>
    <lineage>
        <taxon>Bacteria</taxon>
        <taxon>Pseudomonadati</taxon>
        <taxon>Pseudomonadota</taxon>
        <taxon>Betaproteobacteria</taxon>
        <taxon>Burkholderiales</taxon>
        <taxon>Burkholderiaceae</taxon>
        <taxon>Caballeronia</taxon>
    </lineage>
</organism>
<dbReference type="GO" id="GO:0008374">
    <property type="term" value="F:O-acyltransferase activity"/>
    <property type="evidence" value="ECO:0007669"/>
    <property type="project" value="InterPro"/>
</dbReference>
<reference evidence="1" key="1">
    <citation type="submission" date="2016-01" db="EMBL/GenBank/DDBJ databases">
        <authorList>
            <person name="Peeters C."/>
        </authorList>
    </citation>
    <scope>NUCLEOTIDE SEQUENCE [LARGE SCALE GENOMIC DNA]</scope>
    <source>
        <strain evidence="1">LMG 22934</strain>
    </source>
</reference>
<accession>A0A158I8U0</accession>
<dbReference type="Proteomes" id="UP000054977">
    <property type="component" value="Unassembled WGS sequence"/>
</dbReference>
<evidence type="ECO:0000313" key="2">
    <source>
        <dbReference type="Proteomes" id="UP000054977"/>
    </source>
</evidence>
<dbReference type="SUPFAM" id="SSF53474">
    <property type="entry name" value="alpha/beta-Hydrolases"/>
    <property type="match status" value="1"/>
</dbReference>
<dbReference type="Gene3D" id="3.40.50.1820">
    <property type="entry name" value="alpha/beta hydrolase"/>
    <property type="match status" value="1"/>
</dbReference>
<comment type="caution">
    <text evidence="1">The sequence shown here is derived from an EMBL/GenBank/DDBJ whole genome shotgun (WGS) entry which is preliminary data.</text>
</comment>
<dbReference type="InterPro" id="IPR029058">
    <property type="entry name" value="AB_hydrolase_fold"/>
</dbReference>
<dbReference type="PANTHER" id="PTHR11440">
    <property type="entry name" value="LECITHIN-CHOLESTEROL ACYLTRANSFERASE-RELATED"/>
    <property type="match status" value="1"/>
</dbReference>
<dbReference type="RefSeq" id="WP_087669160.1">
    <property type="nucleotide sequence ID" value="NZ_FCNW02000027.1"/>
</dbReference>
<dbReference type="OrthoDB" id="9814331at2"/>
<dbReference type="AlphaFoldDB" id="A0A158I8U0"/>
<keyword evidence="2" id="KW-1185">Reference proteome</keyword>
<dbReference type="InterPro" id="IPR003386">
    <property type="entry name" value="LACT/PDAT_acylTrfase"/>
</dbReference>
<evidence type="ECO:0000313" key="1">
    <source>
        <dbReference type="EMBL" id="SAL53006.1"/>
    </source>
</evidence>
<dbReference type="Pfam" id="PF02450">
    <property type="entry name" value="LCAT"/>
    <property type="match status" value="1"/>
</dbReference>
<name>A0A158I8U0_9BURK</name>
<protein>
    <submittedName>
        <fullName evidence="1">PGAP1-like protein</fullName>
    </submittedName>
</protein>